<evidence type="ECO:0000256" key="1">
    <source>
        <dbReference type="SAM" id="MobiDB-lite"/>
    </source>
</evidence>
<protein>
    <recommendedName>
        <fullName evidence="7">Cytochrome c domain-containing protein</fullName>
    </recommendedName>
</protein>
<dbReference type="PANTHER" id="PTHR23150:SF19">
    <property type="entry name" value="FORMYLGLYCINE-GENERATING ENZYME"/>
    <property type="match status" value="1"/>
</dbReference>
<comment type="caution">
    <text evidence="5">The sequence shown here is derived from an EMBL/GenBank/DDBJ whole genome shotgun (WGS) entry which is preliminary data.</text>
</comment>
<dbReference type="eggNOG" id="COG2010">
    <property type="taxonomic scope" value="Bacteria"/>
</dbReference>
<evidence type="ECO:0000313" key="6">
    <source>
        <dbReference type="Proteomes" id="UP000004947"/>
    </source>
</evidence>
<organism evidence="5 6">
    <name type="scientific">Lentisphaera araneosa HTCC2155</name>
    <dbReference type="NCBI Taxonomy" id="313628"/>
    <lineage>
        <taxon>Bacteria</taxon>
        <taxon>Pseudomonadati</taxon>
        <taxon>Lentisphaerota</taxon>
        <taxon>Lentisphaeria</taxon>
        <taxon>Lentisphaerales</taxon>
        <taxon>Lentisphaeraceae</taxon>
        <taxon>Lentisphaera</taxon>
    </lineage>
</organism>
<dbReference type="InterPro" id="IPR005532">
    <property type="entry name" value="SUMF_dom"/>
</dbReference>
<dbReference type="Pfam" id="PF03781">
    <property type="entry name" value="FGE-sulfatase"/>
    <property type="match status" value="1"/>
</dbReference>
<dbReference type="InterPro" id="IPR051043">
    <property type="entry name" value="Sulfatase_Mod_Factor_Kinase"/>
</dbReference>
<feature type="domain" description="Sulfatase-modifying factor enzyme-like" evidence="3">
    <location>
        <begin position="171"/>
        <end position="423"/>
    </location>
</feature>
<dbReference type="InterPro" id="IPR011429">
    <property type="entry name" value="Cyt_c_Planctomycete-type"/>
</dbReference>
<dbReference type="STRING" id="313628.LNTAR_18600"/>
<reference evidence="5 6" key="1">
    <citation type="journal article" date="2010" name="J. Bacteriol.">
        <title>Genome sequence of Lentisphaera araneosa HTCC2155T, the type species of the order Lentisphaerales in the phylum Lentisphaerae.</title>
        <authorList>
            <person name="Thrash J.C."/>
            <person name="Cho J.C."/>
            <person name="Vergin K.L."/>
            <person name="Morris R.M."/>
            <person name="Giovannoni S.J."/>
        </authorList>
    </citation>
    <scope>NUCLEOTIDE SEQUENCE [LARGE SCALE GENOMIC DNA]</scope>
    <source>
        <strain evidence="5 6">HTCC2155</strain>
    </source>
</reference>
<feature type="domain" description="Cytochrome C Planctomycete-type" evidence="4">
    <location>
        <begin position="33"/>
        <end position="88"/>
    </location>
</feature>
<evidence type="ECO:0000259" key="3">
    <source>
        <dbReference type="Pfam" id="PF03781"/>
    </source>
</evidence>
<sequence>MKYRSLFSLMLTASALSAVDFQKDVKPIFDKHCMTCHNKNVGAGGLIITDKSSVFAHGKHGARITSGDASKSSIYTLATLAANDPRMPMPTTLSSEEKTTLKNWIDQGAKWPEEKAPSGEFVKTLSSVDGERSIIMASELYKALGFETQAGKKATVETPYTVNKAAENEFTMMPIPGGKYKRGSANDEESPVKEIEISAFWMGKHEVTWAEYESWQFDLDIERRTPESFTMNKLDKNADIVSRPTGPYLDMSFGMGKEKRPVICMTQLAAKAYCMWLSAKTGHFYRLPTEAEWEYACRAGSQSEYSFGDDASKLGDYAWFADNANDSYQAIGQKKPNAWGLHDMHGNVSEWVLDSFDPEFYEKSPGKDPVNLAPKTPEENPFEETEFWPNKIYERIVRGGSYVNSADELRSAKRFYSNPEWKVQDPQIPKSVWYHTDAVWVGFRVVRAGEIPKLEDLHKYWPTDEEIKAIPQRGE</sequence>
<dbReference type="GO" id="GO:0120147">
    <property type="term" value="F:formylglycine-generating oxidase activity"/>
    <property type="evidence" value="ECO:0007669"/>
    <property type="project" value="TreeGrafter"/>
</dbReference>
<keyword evidence="2" id="KW-0732">Signal</keyword>
<dbReference type="EMBL" id="ABCK01000014">
    <property type="protein sequence ID" value="EDM26685.1"/>
    <property type="molecule type" value="Genomic_DNA"/>
</dbReference>
<accession>A6DNM6</accession>
<dbReference type="InterPro" id="IPR016187">
    <property type="entry name" value="CTDL_fold"/>
</dbReference>
<proteinExistence type="predicted"/>
<dbReference type="SUPFAM" id="SSF46626">
    <property type="entry name" value="Cytochrome c"/>
    <property type="match status" value="1"/>
</dbReference>
<dbReference type="Proteomes" id="UP000004947">
    <property type="component" value="Unassembled WGS sequence"/>
</dbReference>
<dbReference type="PANTHER" id="PTHR23150">
    <property type="entry name" value="SULFATASE MODIFYING FACTOR 1, 2"/>
    <property type="match status" value="1"/>
</dbReference>
<dbReference type="GO" id="GO:0009055">
    <property type="term" value="F:electron transfer activity"/>
    <property type="evidence" value="ECO:0007669"/>
    <property type="project" value="InterPro"/>
</dbReference>
<dbReference type="eggNOG" id="COG1262">
    <property type="taxonomic scope" value="Bacteria"/>
</dbReference>
<dbReference type="Pfam" id="PF07635">
    <property type="entry name" value="PSCyt1"/>
    <property type="match status" value="1"/>
</dbReference>
<feature type="region of interest" description="Disordered" evidence="1">
    <location>
        <begin position="364"/>
        <end position="383"/>
    </location>
</feature>
<dbReference type="InterPro" id="IPR036909">
    <property type="entry name" value="Cyt_c-like_dom_sf"/>
</dbReference>
<dbReference type="OrthoDB" id="9773278at2"/>
<keyword evidence="6" id="KW-1185">Reference proteome</keyword>
<name>A6DNM6_9BACT</name>
<dbReference type="GO" id="GO:0020037">
    <property type="term" value="F:heme binding"/>
    <property type="evidence" value="ECO:0007669"/>
    <property type="project" value="InterPro"/>
</dbReference>
<evidence type="ECO:0000256" key="2">
    <source>
        <dbReference type="SAM" id="SignalP"/>
    </source>
</evidence>
<evidence type="ECO:0008006" key="7">
    <source>
        <dbReference type="Google" id="ProtNLM"/>
    </source>
</evidence>
<dbReference type="InterPro" id="IPR042095">
    <property type="entry name" value="SUMF_sf"/>
</dbReference>
<dbReference type="RefSeq" id="WP_007279464.1">
    <property type="nucleotide sequence ID" value="NZ_ABCK01000014.1"/>
</dbReference>
<dbReference type="Gene3D" id="3.90.1580.10">
    <property type="entry name" value="paralog of FGE (formylglycine-generating enzyme)"/>
    <property type="match status" value="1"/>
</dbReference>
<feature type="chain" id="PRO_5002694588" description="Cytochrome c domain-containing protein" evidence="2">
    <location>
        <begin position="19"/>
        <end position="475"/>
    </location>
</feature>
<feature type="signal peptide" evidence="2">
    <location>
        <begin position="1"/>
        <end position="18"/>
    </location>
</feature>
<dbReference type="AlphaFoldDB" id="A6DNM6"/>
<dbReference type="SUPFAM" id="SSF56436">
    <property type="entry name" value="C-type lectin-like"/>
    <property type="match status" value="1"/>
</dbReference>
<evidence type="ECO:0000259" key="4">
    <source>
        <dbReference type="Pfam" id="PF07635"/>
    </source>
</evidence>
<gene>
    <name evidence="5" type="ORF">LNTAR_18600</name>
</gene>
<evidence type="ECO:0000313" key="5">
    <source>
        <dbReference type="EMBL" id="EDM26685.1"/>
    </source>
</evidence>